<keyword evidence="7" id="KW-0067">ATP-binding</keyword>
<protein>
    <submittedName>
        <fullName evidence="13">ABC transporter</fullName>
    </submittedName>
</protein>
<dbReference type="PANTHER" id="PTHR19229">
    <property type="entry name" value="ATP-BINDING CASSETTE TRANSPORTER SUBFAMILY A ABCA"/>
    <property type="match status" value="1"/>
</dbReference>
<feature type="transmembrane region" description="Helical" evidence="11">
    <location>
        <begin position="371"/>
        <end position="387"/>
    </location>
</feature>
<comment type="similarity">
    <text evidence="2">Belongs to the ABC transporter superfamily. ABCA family.</text>
</comment>
<evidence type="ECO:0000259" key="12">
    <source>
        <dbReference type="PROSITE" id="PS50893"/>
    </source>
</evidence>
<name>A0ABR1FIH4_AURAN</name>
<feature type="compositionally biased region" description="Basic and acidic residues" evidence="10">
    <location>
        <begin position="676"/>
        <end position="701"/>
    </location>
</feature>
<keyword evidence="9 11" id="KW-0472">Membrane</keyword>
<gene>
    <name evidence="13" type="ORF">SO694_00072056</name>
</gene>
<organism evidence="13 14">
    <name type="scientific">Aureococcus anophagefferens</name>
    <name type="common">Harmful bloom alga</name>
    <dbReference type="NCBI Taxonomy" id="44056"/>
    <lineage>
        <taxon>Eukaryota</taxon>
        <taxon>Sar</taxon>
        <taxon>Stramenopiles</taxon>
        <taxon>Ochrophyta</taxon>
        <taxon>Pelagophyceae</taxon>
        <taxon>Pelagomonadales</taxon>
        <taxon>Pelagomonadaceae</taxon>
        <taxon>Aureococcus</taxon>
    </lineage>
</organism>
<feature type="transmembrane region" description="Helical" evidence="11">
    <location>
        <begin position="812"/>
        <end position="831"/>
    </location>
</feature>
<feature type="transmembrane region" description="Helical" evidence="11">
    <location>
        <begin position="153"/>
        <end position="171"/>
    </location>
</feature>
<dbReference type="InterPro" id="IPR027417">
    <property type="entry name" value="P-loop_NTPase"/>
</dbReference>
<dbReference type="PANTHER" id="PTHR19229:SF36">
    <property type="entry name" value="ATP-BINDING CASSETTE SUB-FAMILY A MEMBER 2"/>
    <property type="match status" value="1"/>
</dbReference>
<evidence type="ECO:0000256" key="5">
    <source>
        <dbReference type="ARBA" id="ARBA00022737"/>
    </source>
</evidence>
<accession>A0ABR1FIH4</accession>
<keyword evidence="14" id="KW-1185">Reference proteome</keyword>
<feature type="transmembrane region" description="Helical" evidence="11">
    <location>
        <begin position="271"/>
        <end position="294"/>
    </location>
</feature>
<comment type="caution">
    <text evidence="13">The sequence shown here is derived from an EMBL/GenBank/DDBJ whole genome shotgun (WGS) entry which is preliminary data.</text>
</comment>
<dbReference type="SUPFAM" id="SSF52540">
    <property type="entry name" value="P-loop containing nucleoside triphosphate hydrolases"/>
    <property type="match status" value="2"/>
</dbReference>
<feature type="transmembrane region" description="Helical" evidence="11">
    <location>
        <begin position="1047"/>
        <end position="1064"/>
    </location>
</feature>
<dbReference type="PROSITE" id="PS00211">
    <property type="entry name" value="ABC_TRANSPORTER_1"/>
    <property type="match status" value="1"/>
</dbReference>
<dbReference type="CDD" id="cd03263">
    <property type="entry name" value="ABC_subfamily_A"/>
    <property type="match status" value="1"/>
</dbReference>
<evidence type="ECO:0000256" key="8">
    <source>
        <dbReference type="ARBA" id="ARBA00022989"/>
    </source>
</evidence>
<dbReference type="Pfam" id="PF00005">
    <property type="entry name" value="ABC_tran"/>
    <property type="match status" value="2"/>
</dbReference>
<feature type="transmembrane region" description="Helical" evidence="11">
    <location>
        <begin position="843"/>
        <end position="864"/>
    </location>
</feature>
<keyword evidence="5" id="KW-0677">Repeat</keyword>
<feature type="transmembrane region" description="Helical" evidence="11">
    <location>
        <begin position="1154"/>
        <end position="1172"/>
    </location>
</feature>
<feature type="transmembrane region" description="Helical" evidence="11">
    <location>
        <begin position="1076"/>
        <end position="1101"/>
    </location>
</feature>
<keyword evidence="6" id="KW-0547">Nucleotide-binding</keyword>
<dbReference type="PROSITE" id="PS50893">
    <property type="entry name" value="ABC_TRANSPORTER_2"/>
    <property type="match status" value="2"/>
</dbReference>
<evidence type="ECO:0000256" key="7">
    <source>
        <dbReference type="ARBA" id="ARBA00022840"/>
    </source>
</evidence>
<comment type="subcellular location">
    <subcellularLocation>
        <location evidence="1">Membrane</location>
        <topology evidence="1">Multi-pass membrane protein</topology>
    </subcellularLocation>
</comment>
<feature type="region of interest" description="Disordered" evidence="10">
    <location>
        <begin position="676"/>
        <end position="715"/>
    </location>
</feature>
<keyword evidence="8 11" id="KW-1133">Transmembrane helix</keyword>
<feature type="transmembrane region" description="Helical" evidence="11">
    <location>
        <begin position="223"/>
        <end position="251"/>
    </location>
</feature>
<evidence type="ECO:0000256" key="1">
    <source>
        <dbReference type="ARBA" id="ARBA00004141"/>
    </source>
</evidence>
<feature type="transmembrane region" description="Helical" evidence="11">
    <location>
        <begin position="183"/>
        <end position="202"/>
    </location>
</feature>
<dbReference type="Gene3D" id="3.40.50.300">
    <property type="entry name" value="P-loop containing nucleotide triphosphate hydrolases"/>
    <property type="match status" value="2"/>
</dbReference>
<dbReference type="InterPro" id="IPR026082">
    <property type="entry name" value="ABCA"/>
</dbReference>
<evidence type="ECO:0000256" key="9">
    <source>
        <dbReference type="ARBA" id="ARBA00023136"/>
    </source>
</evidence>
<feature type="region of interest" description="Disordered" evidence="10">
    <location>
        <begin position="1"/>
        <end position="22"/>
    </location>
</feature>
<keyword evidence="4 11" id="KW-0812">Transmembrane</keyword>
<evidence type="ECO:0000256" key="2">
    <source>
        <dbReference type="ARBA" id="ARBA00008869"/>
    </source>
</evidence>
<keyword evidence="3" id="KW-0813">Transport</keyword>
<feature type="domain" description="ABC transporter" evidence="12">
    <location>
        <begin position="1219"/>
        <end position="1459"/>
    </location>
</feature>
<reference evidence="13 14" key="1">
    <citation type="submission" date="2024-03" db="EMBL/GenBank/DDBJ databases">
        <title>Aureococcus anophagefferens CCMP1851 and Kratosvirus quantuckense: Draft genome of a second virus-susceptible host strain in the model system.</title>
        <authorList>
            <person name="Chase E."/>
            <person name="Truchon A.R."/>
            <person name="Schepens W."/>
            <person name="Wilhelm S.W."/>
        </authorList>
    </citation>
    <scope>NUCLEOTIDE SEQUENCE [LARGE SCALE GENOMIC DNA]</scope>
    <source>
        <strain evidence="13 14">CCMP1851</strain>
    </source>
</reference>
<feature type="transmembrane region" description="Helical" evidence="11">
    <location>
        <begin position="36"/>
        <end position="57"/>
    </location>
</feature>
<evidence type="ECO:0000256" key="11">
    <source>
        <dbReference type="SAM" id="Phobius"/>
    </source>
</evidence>
<dbReference type="SMART" id="SM00382">
    <property type="entry name" value="AAA"/>
    <property type="match status" value="2"/>
</dbReference>
<feature type="transmembrane region" description="Helical" evidence="11">
    <location>
        <begin position="1113"/>
        <end position="1134"/>
    </location>
</feature>
<feature type="domain" description="ABC transporter" evidence="12">
    <location>
        <begin position="436"/>
        <end position="668"/>
    </location>
</feature>
<dbReference type="Pfam" id="PF12698">
    <property type="entry name" value="ABC2_membrane_3"/>
    <property type="match status" value="1"/>
</dbReference>
<feature type="transmembrane region" description="Helical" evidence="11">
    <location>
        <begin position="1659"/>
        <end position="1679"/>
    </location>
</feature>
<evidence type="ECO:0000256" key="10">
    <source>
        <dbReference type="SAM" id="MobiDB-lite"/>
    </source>
</evidence>
<feature type="transmembrane region" description="Helical" evidence="11">
    <location>
        <begin position="331"/>
        <end position="350"/>
    </location>
</feature>
<feature type="transmembrane region" description="Helical" evidence="11">
    <location>
        <begin position="301"/>
        <end position="319"/>
    </location>
</feature>
<feature type="transmembrane region" description="Helical" evidence="11">
    <location>
        <begin position="899"/>
        <end position="919"/>
    </location>
</feature>
<dbReference type="InterPro" id="IPR003439">
    <property type="entry name" value="ABC_transporter-like_ATP-bd"/>
</dbReference>
<dbReference type="InterPro" id="IPR017871">
    <property type="entry name" value="ABC_transporter-like_CS"/>
</dbReference>
<evidence type="ECO:0000256" key="4">
    <source>
        <dbReference type="ARBA" id="ARBA00022692"/>
    </source>
</evidence>
<dbReference type="EMBL" id="JBBJCI010000416">
    <property type="protein sequence ID" value="KAK7231382.1"/>
    <property type="molecule type" value="Genomic_DNA"/>
</dbReference>
<evidence type="ECO:0000313" key="14">
    <source>
        <dbReference type="Proteomes" id="UP001363151"/>
    </source>
</evidence>
<dbReference type="InterPro" id="IPR003593">
    <property type="entry name" value="AAA+_ATPase"/>
</dbReference>
<evidence type="ECO:0000256" key="6">
    <source>
        <dbReference type="ARBA" id="ARBA00022741"/>
    </source>
</evidence>
<sequence length="1690" mass="178297">MLFRGGAPRPSTDADDDTYTDDEKAPISTIGRSEQIGIAFACLVVVVWFIVLACCLAKSHCAWHAPLVALAEKVENKDGAALRAERARSLRAARAAGEASPLLAGAWASLAALCPASLWRTGSEAALLQRQCYLVVWKALAVKRRETTTLATFFAYPLCVWCLMWLLYATFSHKRSSGAMEQYLGVISLVFVLQGTAASLAADKAAKLRESTRAMGLRDAAAWAGPLLVDGLLCSVALGFALAVVVAPAGLMHNCGRGYGASPRLDGAEFSTAWGFFTAACLALVAVSCALSTVCDSAPGASQLAFGVVIASVVAFVVVKDTKPKALEDPYTDAWLLLPTTALQVAILSASSTMAKYPATVRASLAHVTKWLFLDVGLWGVLAWYLGEVLPSEFGTTRPWYFPVTSLYKCVARAPSDSEPSRDDYVALEGGDDGAVTFRGLNKTFGSFKAVQDAALALKHGELTALLGHNGAGKTTLLRLLTGLTTPDGGDAAARAYGVDLLSREAGGTSALLGVVPQHDVLWEKLTVREHAHFCAVLKSNAYEPSCADADALLETFHLGERLGHFGGELSGGMRRKLSTACALAGGSRFVVLDEPTTGLDPLARKELWDVLEQEKAERTLLLTTHYMDEADVLGDVVAIMVAGRLKCADAPEALKAAYGSGRKLVVEAARDARGARDALDAESKRGESPARSESEEDHVQLRPSKTASDVSDDNGGVAAAVEAILAKHAPGARAWERRYDAAGSARAPTRVISRTAPKLEFAVPRDRGLADCLEALESSDAALRIGVSDTDMEDTAAMVRKRLRVAAHDPFRTLLLVALPVGAAVAAFSCNATDKFGPRGTFAANMTTCVFCMLGFVPMVGLLSEHVAGERSSKLRNVLTVAGCDARAYWAGTLLGDLALLVVVGLCFSTVATGAAVWGGSAPAKPSAFSLRYTLDEHVSAAVAATPEAVLMMGAAEAAPRVPESLRRSLVDDAVHVDDDAWLGDDALVHAVLDAVVRKYDDPTLGAVLDEVGHHLDDDAALAFDVDGPGAGHKDGLHKWLKVETWVYPILFLAQASAFSYAASFGSGGPRTAVVLGPMLVLGLLFAPASALALVNLTLGEQGADVIHLSKDAFLGVLFWGAALCCPHGGFVLEMARVSTKLAQFADGYPPRVATFVIAIVEMVLFLYVAYRLDDRAAALAVPFVDERLDDEDAEALDGDVRFERAGALAAARGDHALTLRGVRKVYGDARKKRETVAVENLSLRVDAGEIFGLLGANGAGKTSAIAVVMRAAFPTAGDAWVCGRSILDDFRAAAAHLGVVTQTDTLYDKLSCREHLDLFLDLRTARQSVASGAARKAVVDAFLDDVELAHVPDRLASRLSGGMKRKLCVACALVGDPDVVLLDEPSAGLDPVSRRRLWTVLRRAMVGRAVVLTTHSMEEAEALCTRVAIMAHGQLRALGTPLSLKAKFGAAWTLSLRTGGELSPDDAAAAKRRVLDLVPGAAPRADRKKRVLELDVPDVDGRVGATFRALENDLADGGRLKALGVADFSLEQPKLEDVFLAVVASADATKVRVVVDEEAAPVCHPAADGGGDGDDAPGAALTRCCFGLDRRAHKCLAVLCSFAALALFFSMSGLMGGASYDDDNRDYGDDARAARGCHHEKGAQSPCSVDAVYLNGIPFFVALVAACTGCCGCCCCIKKNADAAMATA</sequence>
<evidence type="ECO:0000256" key="3">
    <source>
        <dbReference type="ARBA" id="ARBA00022448"/>
    </source>
</evidence>
<evidence type="ECO:0000313" key="13">
    <source>
        <dbReference type="EMBL" id="KAK7231382.1"/>
    </source>
</evidence>
<feature type="transmembrane region" description="Helical" evidence="11">
    <location>
        <begin position="1598"/>
        <end position="1622"/>
    </location>
</feature>
<dbReference type="Proteomes" id="UP001363151">
    <property type="component" value="Unassembled WGS sequence"/>
</dbReference>
<proteinExistence type="inferred from homology"/>
<dbReference type="InterPro" id="IPR013525">
    <property type="entry name" value="ABC2_TM"/>
</dbReference>